<dbReference type="PANTHER" id="PTHR45888:SF2">
    <property type="entry name" value="HISTONE-LYSINE N-METHYLTRANSFERASE 2D"/>
    <property type="match status" value="1"/>
</dbReference>
<keyword evidence="10" id="KW-0489">Methyltransferase</keyword>
<sequence>MESDEDSDSPDSIVPASSPESILGEEAPRFPHLGSGRWEQEDRALSPVIPLIPRASIPGTYYSGCGPGPVYLGCPKLGERRPSVTQIPLSHSVFPDTKPYGALDLEVPGKLPATTWEKGKGSEVSVMLTVSAAAAKNLNGVMVAVAELLSMKIPNSYEVLFPESPARAGTEPKKGEAEGP</sequence>
<dbReference type="GO" id="GO:0008168">
    <property type="term" value="F:methyltransferase activity"/>
    <property type="evidence" value="ECO:0007669"/>
    <property type="project" value="UniProtKB-KW"/>
</dbReference>
<keyword evidence="3" id="KW-0677">Repeat</keyword>
<comment type="subcellular location">
    <subcellularLocation>
        <location evidence="1">Nucleus</location>
    </subcellularLocation>
</comment>
<keyword evidence="5" id="KW-0862">Zinc</keyword>
<evidence type="ECO:0000256" key="4">
    <source>
        <dbReference type="ARBA" id="ARBA00022771"/>
    </source>
</evidence>
<keyword evidence="4" id="KW-0863">Zinc-finger</keyword>
<evidence type="ECO:0000313" key="11">
    <source>
        <dbReference type="Proteomes" id="UP001266305"/>
    </source>
</evidence>
<keyword evidence="7" id="KW-0804">Transcription</keyword>
<evidence type="ECO:0000256" key="2">
    <source>
        <dbReference type="ARBA" id="ARBA00022723"/>
    </source>
</evidence>
<keyword evidence="10" id="KW-0808">Transferase</keyword>
<dbReference type="EMBL" id="JASSZA010000009">
    <property type="protein sequence ID" value="KAK2102222.1"/>
    <property type="molecule type" value="Genomic_DNA"/>
</dbReference>
<evidence type="ECO:0000313" key="10">
    <source>
        <dbReference type="EMBL" id="KAK2102222.1"/>
    </source>
</evidence>
<evidence type="ECO:0000256" key="1">
    <source>
        <dbReference type="ARBA" id="ARBA00004123"/>
    </source>
</evidence>
<gene>
    <name evidence="10" type="primary">KMT2D_2</name>
    <name evidence="10" type="ORF">P7K49_019889</name>
</gene>
<reference evidence="10 11" key="1">
    <citation type="submission" date="2023-05" db="EMBL/GenBank/DDBJ databases">
        <title>B98-5 Cell Line De Novo Hybrid Assembly: An Optical Mapping Approach.</title>
        <authorList>
            <person name="Kananen K."/>
            <person name="Auerbach J.A."/>
            <person name="Kautto E."/>
            <person name="Blachly J.S."/>
        </authorList>
    </citation>
    <scope>NUCLEOTIDE SEQUENCE [LARGE SCALE GENOMIC DNA]</scope>
    <source>
        <strain evidence="10">B95-8</strain>
        <tissue evidence="10">Cell line</tissue>
    </source>
</reference>
<name>A0ABQ9UYY6_SAGOE</name>
<organism evidence="10 11">
    <name type="scientific">Saguinus oedipus</name>
    <name type="common">Cotton-top tamarin</name>
    <name type="synonym">Oedipomidas oedipus</name>
    <dbReference type="NCBI Taxonomy" id="9490"/>
    <lineage>
        <taxon>Eukaryota</taxon>
        <taxon>Metazoa</taxon>
        <taxon>Chordata</taxon>
        <taxon>Craniata</taxon>
        <taxon>Vertebrata</taxon>
        <taxon>Euteleostomi</taxon>
        <taxon>Mammalia</taxon>
        <taxon>Eutheria</taxon>
        <taxon>Euarchontoglires</taxon>
        <taxon>Primates</taxon>
        <taxon>Haplorrhini</taxon>
        <taxon>Platyrrhini</taxon>
        <taxon>Cebidae</taxon>
        <taxon>Callitrichinae</taxon>
        <taxon>Saguinus</taxon>
    </lineage>
</organism>
<keyword evidence="6" id="KW-0805">Transcription regulation</keyword>
<evidence type="ECO:0000256" key="3">
    <source>
        <dbReference type="ARBA" id="ARBA00022737"/>
    </source>
</evidence>
<protein>
    <submittedName>
        <fullName evidence="10">Lysine Methyltransferase 2D</fullName>
    </submittedName>
</protein>
<feature type="region of interest" description="Disordered" evidence="9">
    <location>
        <begin position="1"/>
        <end position="39"/>
    </location>
</feature>
<keyword evidence="2" id="KW-0479">Metal-binding</keyword>
<proteinExistence type="predicted"/>
<evidence type="ECO:0000256" key="6">
    <source>
        <dbReference type="ARBA" id="ARBA00023015"/>
    </source>
</evidence>
<accession>A0ABQ9UYY6</accession>
<evidence type="ECO:0000256" key="5">
    <source>
        <dbReference type="ARBA" id="ARBA00022833"/>
    </source>
</evidence>
<keyword evidence="11" id="KW-1185">Reference proteome</keyword>
<keyword evidence="8" id="KW-0539">Nucleus</keyword>
<evidence type="ECO:0000256" key="8">
    <source>
        <dbReference type="ARBA" id="ARBA00023242"/>
    </source>
</evidence>
<comment type="caution">
    <text evidence="10">The sequence shown here is derived from an EMBL/GenBank/DDBJ whole genome shotgun (WGS) entry which is preliminary data.</text>
</comment>
<feature type="non-terminal residue" evidence="10">
    <location>
        <position position="180"/>
    </location>
</feature>
<dbReference type="PANTHER" id="PTHR45888">
    <property type="entry name" value="HL01030P-RELATED"/>
    <property type="match status" value="1"/>
</dbReference>
<dbReference type="GO" id="GO:0032259">
    <property type="term" value="P:methylation"/>
    <property type="evidence" value="ECO:0007669"/>
    <property type="project" value="UniProtKB-KW"/>
</dbReference>
<evidence type="ECO:0000256" key="9">
    <source>
        <dbReference type="SAM" id="MobiDB-lite"/>
    </source>
</evidence>
<evidence type="ECO:0000256" key="7">
    <source>
        <dbReference type="ARBA" id="ARBA00023163"/>
    </source>
</evidence>
<dbReference type="Proteomes" id="UP001266305">
    <property type="component" value="Unassembled WGS sequence"/>
</dbReference>